<sequence length="327" mass="37261">MLRKILYKIQDFLGISPKESRGALVLIILSFGLIWTPTVFKWWVLPLFQSDTVPFTIEQLDSTAALIPKSGSSSNTDRNFSENEVPYSRDDEKSAPPTRFFAFDPNTASTAELQELGVPRFLAQRIQKYREKGGKFRKNEDLKKIYDFPPALYNQLEGYIVLPGSGPKFAESETRSDEGTPTPTLREFKTFTRPVPTAFDINTADTTQLAELRGIGSKLSARIVKFRDALGGFYSTEQYPEIFGLDSLALSELRRYARVQSPPTKIPINTATVQELNRHPYFRNRKLNEVIVRYREQHGPFASAEAMKEIRILDEATLRKMVPYLAF</sequence>
<comment type="caution">
    <text evidence="3">The sequence shown here is derived from an EMBL/GenBank/DDBJ whole genome shotgun (WGS) entry which is preliminary data.</text>
</comment>
<keyword evidence="2" id="KW-1133">Transmembrane helix</keyword>
<evidence type="ECO:0000256" key="1">
    <source>
        <dbReference type="SAM" id="MobiDB-lite"/>
    </source>
</evidence>
<proteinExistence type="predicted"/>
<protein>
    <submittedName>
        <fullName evidence="3">Helix-hairpin-helix domain-containing protein</fullName>
    </submittedName>
</protein>
<evidence type="ECO:0000313" key="4">
    <source>
        <dbReference type="Proteomes" id="UP000479293"/>
    </source>
</evidence>
<name>A0A7C9BM53_9BACT</name>
<dbReference type="EMBL" id="WHLY01000002">
    <property type="protein sequence ID" value="MPR36095.1"/>
    <property type="molecule type" value="Genomic_DNA"/>
</dbReference>
<evidence type="ECO:0000256" key="2">
    <source>
        <dbReference type="SAM" id="Phobius"/>
    </source>
</evidence>
<keyword evidence="4" id="KW-1185">Reference proteome</keyword>
<gene>
    <name evidence="3" type="ORF">GBK04_22795</name>
</gene>
<keyword evidence="2" id="KW-0812">Transmembrane</keyword>
<organism evidence="3 4">
    <name type="scientific">Salmonirosea aquatica</name>
    <dbReference type="NCBI Taxonomy" id="2654236"/>
    <lineage>
        <taxon>Bacteria</taxon>
        <taxon>Pseudomonadati</taxon>
        <taxon>Bacteroidota</taxon>
        <taxon>Cytophagia</taxon>
        <taxon>Cytophagales</taxon>
        <taxon>Spirosomataceae</taxon>
        <taxon>Salmonirosea</taxon>
    </lineage>
</organism>
<feature type="transmembrane region" description="Helical" evidence="2">
    <location>
        <begin position="21"/>
        <end position="44"/>
    </location>
</feature>
<dbReference type="SUPFAM" id="SSF47781">
    <property type="entry name" value="RuvA domain 2-like"/>
    <property type="match status" value="3"/>
</dbReference>
<dbReference type="PANTHER" id="PTHR21180:SF32">
    <property type="entry name" value="ENDONUCLEASE_EXONUCLEASE_PHOSPHATASE FAMILY DOMAIN-CONTAINING PROTEIN 1"/>
    <property type="match status" value="1"/>
</dbReference>
<evidence type="ECO:0000313" key="3">
    <source>
        <dbReference type="EMBL" id="MPR36095.1"/>
    </source>
</evidence>
<accession>A0A7C9BM53</accession>
<keyword evidence="2" id="KW-0472">Membrane</keyword>
<dbReference type="Proteomes" id="UP000479293">
    <property type="component" value="Unassembled WGS sequence"/>
</dbReference>
<dbReference type="AlphaFoldDB" id="A0A7C9BM53"/>
<dbReference type="Gene3D" id="1.10.150.310">
    <property type="entry name" value="Tex RuvX-like domain-like"/>
    <property type="match status" value="1"/>
</dbReference>
<dbReference type="InterPro" id="IPR051675">
    <property type="entry name" value="Endo/Exo/Phosphatase_dom_1"/>
</dbReference>
<dbReference type="Pfam" id="PF12836">
    <property type="entry name" value="HHH_3"/>
    <property type="match status" value="3"/>
</dbReference>
<dbReference type="PANTHER" id="PTHR21180">
    <property type="entry name" value="ENDONUCLEASE/EXONUCLEASE/PHOSPHATASE FAMILY DOMAIN-CONTAINING PROTEIN 1"/>
    <property type="match status" value="1"/>
</dbReference>
<dbReference type="Gene3D" id="1.10.150.280">
    <property type="entry name" value="AF1531-like domain"/>
    <property type="match status" value="2"/>
</dbReference>
<dbReference type="RefSeq" id="WP_152763709.1">
    <property type="nucleotide sequence ID" value="NZ_WHLY01000002.1"/>
</dbReference>
<reference evidence="3 4" key="1">
    <citation type="submission" date="2019-10" db="EMBL/GenBank/DDBJ databases">
        <title>Draft Genome Sequence of Cytophagaceae sp. SJW1-29.</title>
        <authorList>
            <person name="Choi A."/>
        </authorList>
    </citation>
    <scope>NUCLEOTIDE SEQUENCE [LARGE SCALE GENOMIC DNA]</scope>
    <source>
        <strain evidence="3 4">SJW1-29</strain>
    </source>
</reference>
<dbReference type="InterPro" id="IPR010994">
    <property type="entry name" value="RuvA_2-like"/>
</dbReference>
<feature type="region of interest" description="Disordered" evidence="1">
    <location>
        <begin position="68"/>
        <end position="98"/>
    </location>
</feature>